<proteinExistence type="predicted"/>
<gene>
    <name evidence="2" type="ORF">EJ08DRAFT_712476</name>
</gene>
<sequence>MAAQAKYIGPSDNAPQQPITPGVSYRGPSMKWLMANHKFASQIIATYPMRPADILDDAELVLLRNYVEDPSRRKQILQERGLWSEDPVEREKLCGGVGSLTCWVIGREVFDGGELDMLREWFGGVGMRGNLEGVVARGREEMRGWWE</sequence>
<dbReference type="Proteomes" id="UP000800235">
    <property type="component" value="Unassembled WGS sequence"/>
</dbReference>
<dbReference type="OrthoDB" id="3523319at2759"/>
<organism evidence="2 3">
    <name type="scientific">Tothia fuscella</name>
    <dbReference type="NCBI Taxonomy" id="1048955"/>
    <lineage>
        <taxon>Eukaryota</taxon>
        <taxon>Fungi</taxon>
        <taxon>Dikarya</taxon>
        <taxon>Ascomycota</taxon>
        <taxon>Pezizomycotina</taxon>
        <taxon>Dothideomycetes</taxon>
        <taxon>Pleosporomycetidae</taxon>
        <taxon>Venturiales</taxon>
        <taxon>Cylindrosympodiaceae</taxon>
        <taxon>Tothia</taxon>
    </lineage>
</organism>
<comment type="caution">
    <text evidence="2">The sequence shown here is derived from an EMBL/GenBank/DDBJ whole genome shotgun (WGS) entry which is preliminary data.</text>
</comment>
<evidence type="ECO:0000313" key="3">
    <source>
        <dbReference type="Proteomes" id="UP000800235"/>
    </source>
</evidence>
<evidence type="ECO:0000256" key="1">
    <source>
        <dbReference type="SAM" id="MobiDB-lite"/>
    </source>
</evidence>
<evidence type="ECO:0000313" key="2">
    <source>
        <dbReference type="EMBL" id="KAF2431696.1"/>
    </source>
</evidence>
<keyword evidence="3" id="KW-1185">Reference proteome</keyword>
<reference evidence="2" key="1">
    <citation type="journal article" date="2020" name="Stud. Mycol.">
        <title>101 Dothideomycetes genomes: a test case for predicting lifestyles and emergence of pathogens.</title>
        <authorList>
            <person name="Haridas S."/>
            <person name="Albert R."/>
            <person name="Binder M."/>
            <person name="Bloem J."/>
            <person name="Labutti K."/>
            <person name="Salamov A."/>
            <person name="Andreopoulos B."/>
            <person name="Baker S."/>
            <person name="Barry K."/>
            <person name="Bills G."/>
            <person name="Bluhm B."/>
            <person name="Cannon C."/>
            <person name="Castanera R."/>
            <person name="Culley D."/>
            <person name="Daum C."/>
            <person name="Ezra D."/>
            <person name="Gonzalez J."/>
            <person name="Henrissat B."/>
            <person name="Kuo A."/>
            <person name="Liang C."/>
            <person name="Lipzen A."/>
            <person name="Lutzoni F."/>
            <person name="Magnuson J."/>
            <person name="Mondo S."/>
            <person name="Nolan M."/>
            <person name="Ohm R."/>
            <person name="Pangilinan J."/>
            <person name="Park H.-J."/>
            <person name="Ramirez L."/>
            <person name="Alfaro M."/>
            <person name="Sun H."/>
            <person name="Tritt A."/>
            <person name="Yoshinaga Y."/>
            <person name="Zwiers L.-H."/>
            <person name="Turgeon B."/>
            <person name="Goodwin S."/>
            <person name="Spatafora J."/>
            <person name="Crous P."/>
            <person name="Grigoriev I."/>
        </authorList>
    </citation>
    <scope>NUCLEOTIDE SEQUENCE</scope>
    <source>
        <strain evidence="2">CBS 130266</strain>
    </source>
</reference>
<dbReference type="AlphaFoldDB" id="A0A9P4NV23"/>
<accession>A0A9P4NV23</accession>
<name>A0A9P4NV23_9PEZI</name>
<feature type="region of interest" description="Disordered" evidence="1">
    <location>
        <begin position="1"/>
        <end position="21"/>
    </location>
</feature>
<protein>
    <submittedName>
        <fullName evidence="2">Uncharacterized protein</fullName>
    </submittedName>
</protein>
<dbReference type="EMBL" id="MU007030">
    <property type="protein sequence ID" value="KAF2431696.1"/>
    <property type="molecule type" value="Genomic_DNA"/>
</dbReference>